<dbReference type="GO" id="GO:0046872">
    <property type="term" value="F:metal ion binding"/>
    <property type="evidence" value="ECO:0007669"/>
    <property type="project" value="UniProtKB-KW"/>
</dbReference>
<dbReference type="InterPro" id="IPR015813">
    <property type="entry name" value="Pyrv/PenolPyrv_kinase-like_dom"/>
</dbReference>
<dbReference type="InterPro" id="IPR050251">
    <property type="entry name" value="HpcH-HpaI_aldolase"/>
</dbReference>
<keyword evidence="3" id="KW-0456">Lyase</keyword>
<accession>A0A1I1JKG2</accession>
<dbReference type="RefSeq" id="WP_090132749.1">
    <property type="nucleotide sequence ID" value="NZ_FOLY01000003.1"/>
</dbReference>
<reference evidence="6" key="1">
    <citation type="submission" date="2016-10" db="EMBL/GenBank/DDBJ databases">
        <authorList>
            <person name="Varghese N."/>
            <person name="Submissions S."/>
        </authorList>
    </citation>
    <scope>NUCLEOTIDE SEQUENCE [LARGE SCALE GENOMIC DNA]</scope>
    <source>
        <strain evidence="6">DSM 23439</strain>
    </source>
</reference>
<organism evidence="5 6">
    <name type="scientific">Kushneria avicenniae</name>
    <dbReference type="NCBI Taxonomy" id="402385"/>
    <lineage>
        <taxon>Bacteria</taxon>
        <taxon>Pseudomonadati</taxon>
        <taxon>Pseudomonadota</taxon>
        <taxon>Gammaproteobacteria</taxon>
        <taxon>Oceanospirillales</taxon>
        <taxon>Halomonadaceae</taxon>
        <taxon>Kushneria</taxon>
    </lineage>
</organism>
<dbReference type="PANTHER" id="PTHR30502">
    <property type="entry name" value="2-KETO-3-DEOXY-L-RHAMNONATE ALDOLASE"/>
    <property type="match status" value="1"/>
</dbReference>
<dbReference type="OrthoDB" id="86160at2"/>
<dbReference type="Proteomes" id="UP000199046">
    <property type="component" value="Unassembled WGS sequence"/>
</dbReference>
<dbReference type="InterPro" id="IPR040442">
    <property type="entry name" value="Pyrv_kinase-like_dom_sf"/>
</dbReference>
<keyword evidence="2" id="KW-0479">Metal-binding</keyword>
<gene>
    <name evidence="5" type="ORF">SAMN05421848_1622</name>
</gene>
<dbReference type="InterPro" id="IPR005000">
    <property type="entry name" value="Aldolase/citrate-lyase_domain"/>
</dbReference>
<dbReference type="GO" id="GO:0005737">
    <property type="term" value="C:cytoplasm"/>
    <property type="evidence" value="ECO:0007669"/>
    <property type="project" value="TreeGrafter"/>
</dbReference>
<proteinExistence type="inferred from homology"/>
<keyword evidence="6" id="KW-1185">Reference proteome</keyword>
<comment type="similarity">
    <text evidence="1">Belongs to the HpcH/HpaI aldolase family.</text>
</comment>
<dbReference type="GO" id="GO:0016832">
    <property type="term" value="F:aldehyde-lyase activity"/>
    <property type="evidence" value="ECO:0007669"/>
    <property type="project" value="TreeGrafter"/>
</dbReference>
<dbReference type="Pfam" id="PF03328">
    <property type="entry name" value="HpcH_HpaI"/>
    <property type="match status" value="1"/>
</dbReference>
<evidence type="ECO:0000313" key="6">
    <source>
        <dbReference type="Proteomes" id="UP000199046"/>
    </source>
</evidence>
<dbReference type="SUPFAM" id="SSF51621">
    <property type="entry name" value="Phosphoenolpyruvate/pyruvate domain"/>
    <property type="match status" value="1"/>
</dbReference>
<feature type="domain" description="HpcH/HpaI aldolase/citrate lyase" evidence="4">
    <location>
        <begin position="19"/>
        <end position="243"/>
    </location>
</feature>
<evidence type="ECO:0000256" key="3">
    <source>
        <dbReference type="ARBA" id="ARBA00023239"/>
    </source>
</evidence>
<dbReference type="STRING" id="402385.SAMN05421848_1622"/>
<evidence type="ECO:0000256" key="2">
    <source>
        <dbReference type="ARBA" id="ARBA00022723"/>
    </source>
</evidence>
<evidence type="ECO:0000313" key="5">
    <source>
        <dbReference type="EMBL" id="SFC49089.1"/>
    </source>
</evidence>
<protein>
    <submittedName>
        <fullName evidence="5">4-hydroxy-2-oxoheptanedioate aldolase</fullName>
    </submittedName>
</protein>
<dbReference type="AlphaFoldDB" id="A0A1I1JKG2"/>
<dbReference type="PANTHER" id="PTHR30502:SF0">
    <property type="entry name" value="PHOSPHOENOLPYRUVATE CARBOXYLASE FAMILY PROTEIN"/>
    <property type="match status" value="1"/>
</dbReference>
<evidence type="ECO:0000259" key="4">
    <source>
        <dbReference type="Pfam" id="PF03328"/>
    </source>
</evidence>
<name>A0A1I1JKG2_9GAMM</name>
<evidence type="ECO:0000256" key="1">
    <source>
        <dbReference type="ARBA" id="ARBA00005568"/>
    </source>
</evidence>
<dbReference type="EMBL" id="FOLY01000003">
    <property type="protein sequence ID" value="SFC49089.1"/>
    <property type="molecule type" value="Genomic_DNA"/>
</dbReference>
<dbReference type="Gene3D" id="3.20.20.60">
    <property type="entry name" value="Phosphoenolpyruvate-binding domains"/>
    <property type="match status" value="1"/>
</dbReference>
<sequence>MTSFNPTRKALEQGRTVSALWLESASPEIAEMAVHAGWKTILVDNEHGIASLEHTAHLLRAVEAAGGDVVLRIPAEDPAYLKRILDMGVRSIMVPMINSAAQARAIVDACRYPPQGNRGYAAPIVRASRFGAVGDYARIANDNLLLIVQIEHIDAQKEIEAIAAIEGIDMLFIGPNDLAGSMGRLEQLEDTGVRQAIQDMEARINASGCWMGTITAPTRGVDTLSQAGYRFVAGPNDIAIMANALRSEATRWRALNDDFDLVQKG</sequence>